<organism evidence="1 2">
    <name type="scientific">Streptomyces reniochalinae</name>
    <dbReference type="NCBI Taxonomy" id="2250578"/>
    <lineage>
        <taxon>Bacteria</taxon>
        <taxon>Bacillati</taxon>
        <taxon>Actinomycetota</taxon>
        <taxon>Actinomycetes</taxon>
        <taxon>Kitasatosporales</taxon>
        <taxon>Streptomycetaceae</taxon>
        <taxon>Streptomyces</taxon>
    </lineage>
</organism>
<evidence type="ECO:0000313" key="1">
    <source>
        <dbReference type="EMBL" id="RCG13858.1"/>
    </source>
</evidence>
<proteinExistence type="predicted"/>
<reference evidence="1 2" key="1">
    <citation type="submission" date="2018-06" db="EMBL/GenBank/DDBJ databases">
        <title>Streptomyces reniochalinae sp. nov. and Streptomyces diacarnus sp. nov. from marine sponges.</title>
        <authorList>
            <person name="Li L."/>
        </authorList>
    </citation>
    <scope>NUCLEOTIDE SEQUENCE [LARGE SCALE GENOMIC DNA]</scope>
    <source>
        <strain evidence="1 2">LHW50302</strain>
    </source>
</reference>
<sequence>MHLAHHLTALGRLRAEPAAHIAVLRAAEPEPDGDPAALLTAEEEVRGDHEALLVLLSRQWGEPHVLDLGPHLLAAADGAGLPEPEGSLCWRVARLAFWTVEGRWIGLGLARRSEAVPLQLLAAVGERGRQAPAPSVPG</sequence>
<protein>
    <submittedName>
        <fullName evidence="1">Uncharacterized protein</fullName>
    </submittedName>
</protein>
<dbReference type="Proteomes" id="UP000253507">
    <property type="component" value="Unassembled WGS sequence"/>
</dbReference>
<dbReference type="OrthoDB" id="3478947at2"/>
<evidence type="ECO:0000313" key="2">
    <source>
        <dbReference type="Proteomes" id="UP000253507"/>
    </source>
</evidence>
<accession>A0A367E725</accession>
<dbReference type="RefSeq" id="WP_114018948.1">
    <property type="nucleotide sequence ID" value="NZ_QOIM01000046.1"/>
</dbReference>
<name>A0A367E725_9ACTN</name>
<gene>
    <name evidence="1" type="ORF">DQ392_30545</name>
</gene>
<dbReference type="AlphaFoldDB" id="A0A367E725"/>
<dbReference type="EMBL" id="QOIM01000046">
    <property type="protein sequence ID" value="RCG13858.1"/>
    <property type="molecule type" value="Genomic_DNA"/>
</dbReference>
<keyword evidence="2" id="KW-1185">Reference proteome</keyword>
<comment type="caution">
    <text evidence="1">The sequence shown here is derived from an EMBL/GenBank/DDBJ whole genome shotgun (WGS) entry which is preliminary data.</text>
</comment>